<keyword evidence="23" id="KW-1185">Reference proteome</keyword>
<comment type="catalytic activity">
    <reaction evidence="16">
        <text>neurotensin + H2O = neurotensin(1-10) + L-tyrosyl-L-isoleucyl-L-leucine</text>
        <dbReference type="Rhea" id="RHEA:71479"/>
        <dbReference type="ChEBI" id="CHEBI:15377"/>
        <dbReference type="ChEBI" id="CHEBI:147362"/>
        <dbReference type="ChEBI" id="CHEBI:190705"/>
        <dbReference type="ChEBI" id="CHEBI:190707"/>
    </reaction>
    <physiologicalReaction direction="left-to-right" evidence="16">
        <dbReference type="Rhea" id="RHEA:71480"/>
    </physiologicalReaction>
</comment>
<evidence type="ECO:0000313" key="23">
    <source>
        <dbReference type="Proteomes" id="UP001557470"/>
    </source>
</evidence>
<keyword evidence="20" id="KW-1133">Transmembrane helix</keyword>
<dbReference type="InterPro" id="IPR000718">
    <property type="entry name" value="Peptidase_M13"/>
</dbReference>
<dbReference type="SUPFAM" id="SSF55486">
    <property type="entry name" value="Metalloproteases ('zincins'), catalytic domain"/>
    <property type="match status" value="1"/>
</dbReference>
<evidence type="ECO:0000256" key="10">
    <source>
        <dbReference type="ARBA" id="ARBA00022968"/>
    </source>
</evidence>
<evidence type="ECO:0000256" key="9">
    <source>
        <dbReference type="ARBA" id="ARBA00022707"/>
    </source>
</evidence>
<comment type="catalytic activity">
    <reaction evidence="18">
        <text>neurotensin + H2O = neurotensin(1-11) + L-isoleucyl-L-leucine</text>
        <dbReference type="Rhea" id="RHEA:71475"/>
        <dbReference type="ChEBI" id="CHEBI:15377"/>
        <dbReference type="ChEBI" id="CHEBI:147362"/>
        <dbReference type="ChEBI" id="CHEBI:190704"/>
        <dbReference type="ChEBI" id="CHEBI:190706"/>
    </reaction>
    <physiologicalReaction direction="left-to-right" evidence="18">
        <dbReference type="Rhea" id="RHEA:71476"/>
    </physiologicalReaction>
</comment>
<dbReference type="AlphaFoldDB" id="A0ABD0X6V0"/>
<evidence type="ECO:0000256" key="15">
    <source>
        <dbReference type="ARBA" id="ARBA00032584"/>
    </source>
</evidence>
<dbReference type="EMBL" id="JAGEUA010000006">
    <property type="protein sequence ID" value="KAL0973517.1"/>
    <property type="molecule type" value="Genomic_DNA"/>
</dbReference>
<keyword evidence="7" id="KW-1003">Cell membrane</keyword>
<comment type="subcellular location">
    <subcellularLocation>
        <location evidence="2">Cell membrane</location>
    </subcellularLocation>
    <subcellularLocation>
        <location evidence="3">Membrane</location>
        <topology evidence="3">Single-pass type II membrane protein</topology>
    </subcellularLocation>
</comment>
<dbReference type="EC" id="3.4.24.11" evidence="5"/>
<evidence type="ECO:0000256" key="3">
    <source>
        <dbReference type="ARBA" id="ARBA00004606"/>
    </source>
</evidence>
<evidence type="ECO:0000256" key="8">
    <source>
        <dbReference type="ARBA" id="ARBA00022553"/>
    </source>
</evidence>
<dbReference type="Gene3D" id="3.40.390.10">
    <property type="entry name" value="Collagenase (Catalytic Domain)"/>
    <property type="match status" value="1"/>
</dbReference>
<comment type="catalytic activity">
    <reaction evidence="17">
        <text>substance P + H2O = substance P(1-7) + L-Phe-Gly-L-Leu-L-Met-NH2</text>
        <dbReference type="Rhea" id="RHEA:71467"/>
        <dbReference type="ChEBI" id="CHEBI:15377"/>
        <dbReference type="ChEBI" id="CHEBI:190692"/>
        <dbReference type="ChEBI" id="CHEBI:190695"/>
        <dbReference type="ChEBI" id="CHEBI:190698"/>
    </reaction>
    <physiologicalReaction direction="left-to-right" evidence="17">
        <dbReference type="Rhea" id="RHEA:71468"/>
    </physiologicalReaction>
</comment>
<evidence type="ECO:0000256" key="14">
    <source>
        <dbReference type="ARBA" id="ARBA00031486"/>
    </source>
</evidence>
<reference evidence="22 23" key="1">
    <citation type="submission" date="2024-06" db="EMBL/GenBank/DDBJ databases">
        <authorList>
            <person name="Pan Q."/>
            <person name="Wen M."/>
            <person name="Jouanno E."/>
            <person name="Zahm M."/>
            <person name="Klopp C."/>
            <person name="Cabau C."/>
            <person name="Louis A."/>
            <person name="Berthelot C."/>
            <person name="Parey E."/>
            <person name="Roest Crollius H."/>
            <person name="Montfort J."/>
            <person name="Robinson-Rechavi M."/>
            <person name="Bouchez O."/>
            <person name="Lampietro C."/>
            <person name="Lopez Roques C."/>
            <person name="Donnadieu C."/>
            <person name="Postlethwait J."/>
            <person name="Bobe J."/>
            <person name="Verreycken H."/>
            <person name="Guiguen Y."/>
        </authorList>
    </citation>
    <scope>NUCLEOTIDE SEQUENCE [LARGE SCALE GENOMIC DNA]</scope>
    <source>
        <strain evidence="22">Up_M1</strain>
        <tissue evidence="22">Testis</tissue>
    </source>
</reference>
<dbReference type="GO" id="GO:0004222">
    <property type="term" value="F:metalloendopeptidase activity"/>
    <property type="evidence" value="ECO:0007669"/>
    <property type="project" value="UniProtKB-EC"/>
</dbReference>
<organism evidence="22 23">
    <name type="scientific">Umbra pygmaea</name>
    <name type="common">Eastern mudminnow</name>
    <dbReference type="NCBI Taxonomy" id="75934"/>
    <lineage>
        <taxon>Eukaryota</taxon>
        <taxon>Metazoa</taxon>
        <taxon>Chordata</taxon>
        <taxon>Craniata</taxon>
        <taxon>Vertebrata</taxon>
        <taxon>Euteleostomi</taxon>
        <taxon>Actinopterygii</taxon>
        <taxon>Neopterygii</taxon>
        <taxon>Teleostei</taxon>
        <taxon>Protacanthopterygii</taxon>
        <taxon>Esociformes</taxon>
        <taxon>Umbridae</taxon>
        <taxon>Umbra</taxon>
    </lineage>
</organism>
<evidence type="ECO:0000256" key="12">
    <source>
        <dbReference type="ARBA" id="ARBA00031127"/>
    </source>
</evidence>
<evidence type="ECO:0000256" key="19">
    <source>
        <dbReference type="ARBA" id="ARBA00049470"/>
    </source>
</evidence>
<evidence type="ECO:0000256" key="13">
    <source>
        <dbReference type="ARBA" id="ARBA00031362"/>
    </source>
</evidence>
<dbReference type="Proteomes" id="UP001557470">
    <property type="component" value="Unassembled WGS sequence"/>
</dbReference>
<keyword evidence="9" id="KW-0519">Myristate</keyword>
<dbReference type="Gene3D" id="1.10.1380.10">
    <property type="entry name" value="Neutral endopeptidase , domain2"/>
    <property type="match status" value="1"/>
</dbReference>
<evidence type="ECO:0000313" key="22">
    <source>
        <dbReference type="EMBL" id="KAL0973517.1"/>
    </source>
</evidence>
<evidence type="ECO:0000256" key="4">
    <source>
        <dbReference type="ARBA" id="ARBA00007357"/>
    </source>
</evidence>
<comment type="catalytic activity">
    <reaction evidence="1">
        <text>Preferential cleavage of polypeptides between hydrophobic residues, particularly with Phe or Tyr at P1'.</text>
        <dbReference type="EC" id="3.4.24.11"/>
    </reaction>
</comment>
<accession>A0ABD0X6V0</accession>
<evidence type="ECO:0000256" key="16">
    <source>
        <dbReference type="ARBA" id="ARBA00047638"/>
    </source>
</evidence>
<keyword evidence="10" id="KW-0735">Signal-anchor</keyword>
<dbReference type="InterPro" id="IPR008753">
    <property type="entry name" value="Peptidase_M13_N"/>
</dbReference>
<comment type="similarity">
    <text evidence="4">Belongs to the peptidase M13 family.</text>
</comment>
<evidence type="ECO:0000256" key="18">
    <source>
        <dbReference type="ARBA" id="ARBA00049273"/>
    </source>
</evidence>
<evidence type="ECO:0000256" key="2">
    <source>
        <dbReference type="ARBA" id="ARBA00004236"/>
    </source>
</evidence>
<keyword evidence="20" id="KW-0472">Membrane</keyword>
<dbReference type="InterPro" id="IPR042089">
    <property type="entry name" value="Peptidase_M13_dom_2"/>
</dbReference>
<comment type="catalytic activity">
    <reaction evidence="19">
        <text>substance P + H2O = substance P(1-9) + L-Leu-L-Met-NH2</text>
        <dbReference type="Rhea" id="RHEA:71459"/>
        <dbReference type="ChEBI" id="CHEBI:15377"/>
        <dbReference type="ChEBI" id="CHEBI:190692"/>
        <dbReference type="ChEBI" id="CHEBI:190693"/>
        <dbReference type="ChEBI" id="CHEBI:190700"/>
    </reaction>
    <physiologicalReaction direction="left-to-right" evidence="19">
        <dbReference type="Rhea" id="RHEA:71460"/>
    </physiologicalReaction>
</comment>
<feature type="domain" description="Peptidase M13 N-terminal" evidence="21">
    <location>
        <begin position="92"/>
        <end position="272"/>
    </location>
</feature>
<feature type="transmembrane region" description="Helical" evidence="20">
    <location>
        <begin position="39"/>
        <end position="60"/>
    </location>
</feature>
<evidence type="ECO:0000256" key="17">
    <source>
        <dbReference type="ARBA" id="ARBA00048093"/>
    </source>
</evidence>
<proteinExistence type="inferred from homology"/>
<evidence type="ECO:0000256" key="5">
    <source>
        <dbReference type="ARBA" id="ARBA00012521"/>
    </source>
</evidence>
<keyword evidence="8" id="KW-0597">Phosphoprotein</keyword>
<keyword evidence="11" id="KW-0449">Lipoprotein</keyword>
<protein>
    <recommendedName>
        <fullName evidence="6">Neprilysin</fullName>
        <ecNumber evidence="5">3.4.24.11</ecNumber>
    </recommendedName>
    <alternativeName>
        <fullName evidence="15">Atriopeptidase</fullName>
    </alternativeName>
    <alternativeName>
        <fullName evidence="13">Enkephalinase</fullName>
    </alternativeName>
    <alternativeName>
        <fullName evidence="12">Neutral endopeptidase 24.11</fullName>
    </alternativeName>
    <alternativeName>
        <fullName evidence="14">Skin fibroblast elastase</fullName>
    </alternativeName>
</protein>
<evidence type="ECO:0000259" key="21">
    <source>
        <dbReference type="Pfam" id="PF05649"/>
    </source>
</evidence>
<sequence>MGTEKLGESLQPAAEGTFSMVETAPPKSAKKPHWTSLEIGLITIVSLLFIVIVALIVLFATQKTDDERICTTADCTRSASRLLENMDPKVNPCENFYEYACGGWLKKNIIPETSSRYSTFDILRDELEVVLKGVLERSVPGEASALTKAKTLYRSCTNESQIEKREGTPLLDMLPDVFEWPIAEDNWDIAYGTTWRLEDAIARLNEKYGTQVLVNFFIGTDDKDSNSHIIHFDQQTSLGLLFRDSYACNGPYTEPCRAYVQFMIDVATLIRTDRSLLVNETRDSRGG</sequence>
<dbReference type="InterPro" id="IPR024079">
    <property type="entry name" value="MetalloPept_cat_dom_sf"/>
</dbReference>
<evidence type="ECO:0000256" key="6">
    <source>
        <dbReference type="ARBA" id="ARBA00022077"/>
    </source>
</evidence>
<gene>
    <name evidence="22" type="ORF">UPYG_G00205150</name>
</gene>
<comment type="caution">
    <text evidence="22">The sequence shown here is derived from an EMBL/GenBank/DDBJ whole genome shotgun (WGS) entry which is preliminary data.</text>
</comment>
<evidence type="ECO:0000256" key="20">
    <source>
        <dbReference type="SAM" id="Phobius"/>
    </source>
</evidence>
<keyword evidence="20" id="KW-0812">Transmembrane</keyword>
<dbReference type="PANTHER" id="PTHR11733:SF114">
    <property type="entry name" value="NEPRILYSIN"/>
    <property type="match status" value="1"/>
</dbReference>
<evidence type="ECO:0000256" key="1">
    <source>
        <dbReference type="ARBA" id="ARBA00000716"/>
    </source>
</evidence>
<dbReference type="PROSITE" id="PS51885">
    <property type="entry name" value="NEPRILYSIN"/>
    <property type="match status" value="1"/>
</dbReference>
<name>A0ABD0X6V0_UMBPY</name>
<dbReference type="Pfam" id="PF05649">
    <property type="entry name" value="Peptidase_M13_N"/>
    <property type="match status" value="1"/>
</dbReference>
<dbReference type="PANTHER" id="PTHR11733">
    <property type="entry name" value="ZINC METALLOPROTEASE FAMILY M13 NEPRILYSIN-RELATED"/>
    <property type="match status" value="1"/>
</dbReference>
<evidence type="ECO:0000256" key="11">
    <source>
        <dbReference type="ARBA" id="ARBA00023288"/>
    </source>
</evidence>
<evidence type="ECO:0000256" key="7">
    <source>
        <dbReference type="ARBA" id="ARBA00022475"/>
    </source>
</evidence>
<dbReference type="GO" id="GO:0005886">
    <property type="term" value="C:plasma membrane"/>
    <property type="evidence" value="ECO:0007669"/>
    <property type="project" value="UniProtKB-SubCell"/>
</dbReference>